<gene>
    <name evidence="3" type="ORF">CSUB_C1162</name>
    <name evidence="2" type="ORF">HGMM_F16D08C22</name>
</gene>
<dbReference type="STRING" id="311458.CSUB_C1162"/>
<evidence type="ECO:0000313" key="4">
    <source>
        <dbReference type="Proteomes" id="UP000008120"/>
    </source>
</evidence>
<feature type="transmembrane region" description="Helical" evidence="1">
    <location>
        <begin position="41"/>
        <end position="64"/>
    </location>
</feature>
<feature type="transmembrane region" description="Helical" evidence="1">
    <location>
        <begin position="70"/>
        <end position="88"/>
    </location>
</feature>
<evidence type="ECO:0000313" key="2">
    <source>
        <dbReference type="EMBL" id="BAJ46734.1"/>
    </source>
</evidence>
<evidence type="ECO:0008006" key="5">
    <source>
        <dbReference type="Google" id="ProtNLM"/>
    </source>
</evidence>
<dbReference type="KEGG" id="csu:CSUB_C1162"/>
<keyword evidence="1" id="KW-0812">Transmembrane</keyword>
<reference evidence="2 4" key="2">
    <citation type="journal article" date="2011" name="Nucleic Acids Res.">
        <title>Insights into the evolution of Archaea and eukaryotic protein modifier systems revealed by the genome of a novel archaeal group.</title>
        <authorList>
            <person name="Nunoura T."/>
            <person name="Takaki Y."/>
            <person name="Kakuta J."/>
            <person name="Nishi S."/>
            <person name="Sugahara J."/>
            <person name="Kazama H."/>
            <person name="Chee G."/>
            <person name="Hattori M."/>
            <person name="Kanai A."/>
            <person name="Atomi H."/>
            <person name="Takai K."/>
            <person name="Takami H."/>
        </authorList>
    </citation>
    <scope>NUCLEOTIDE SEQUENCE [LARGE SCALE GENOMIC DNA]</scope>
</reference>
<proteinExistence type="predicted"/>
<accession>E6N328</accession>
<organism evidence="2 4">
    <name type="scientific">Caldiarchaeum subterraneum</name>
    <dbReference type="NCBI Taxonomy" id="311458"/>
    <lineage>
        <taxon>Archaea</taxon>
        <taxon>Nitrososphaerota</taxon>
        <taxon>Candidatus Caldarchaeales</taxon>
        <taxon>Candidatus Caldarchaeaceae</taxon>
        <taxon>Candidatus Caldarchaeum</taxon>
    </lineage>
</organism>
<dbReference type="EMBL" id="AP011689">
    <property type="protein sequence ID" value="BAJ46734.1"/>
    <property type="molecule type" value="Genomic_DNA"/>
</dbReference>
<dbReference type="InterPro" id="IPR010387">
    <property type="entry name" value="QueT"/>
</dbReference>
<dbReference type="AlphaFoldDB" id="E6N328"/>
<dbReference type="Pfam" id="PF06177">
    <property type="entry name" value="QueT"/>
    <property type="match status" value="1"/>
</dbReference>
<reference evidence="2 4" key="1">
    <citation type="journal article" date="2005" name="Environ. Microbiol.">
        <title>Genetic and functional properties of uncultivated thermophilic crenarchaeotes from a subsurface gold mine as revealed by analysis of genome fragments.</title>
        <authorList>
            <person name="Nunoura T."/>
            <person name="Hirayama H."/>
            <person name="Takami H."/>
            <person name="Oida H."/>
            <person name="Nishi S."/>
            <person name="Shimamura S."/>
            <person name="Suzuki Y."/>
            <person name="Inagaki F."/>
            <person name="Takai K."/>
            <person name="Nealson K.H."/>
            <person name="Horikoshi K."/>
        </authorList>
    </citation>
    <scope>NUCLEOTIDE SEQUENCE [LARGE SCALE GENOMIC DNA]</scope>
</reference>
<feature type="transmembrane region" description="Helical" evidence="1">
    <location>
        <begin position="6"/>
        <end position="29"/>
    </location>
</feature>
<reference evidence="2" key="3">
    <citation type="journal article" date="2012" name="PLoS ONE">
        <title>A Deeply Branching Thermophilic Bacterium with an Ancient Acetyl-CoA Pathway Dominates a Subsurface Ecosystem.</title>
        <authorList>
            <person name="Takami H."/>
            <person name="Noguchi H."/>
            <person name="Takaki Y."/>
            <person name="Uchiyama I."/>
            <person name="Toyoda A."/>
            <person name="Nishi S."/>
            <person name="Chee G.-J."/>
            <person name="Arai W."/>
            <person name="Nunoura T."/>
            <person name="Itoh T."/>
            <person name="Hattori M."/>
            <person name="Takai K."/>
        </authorList>
    </citation>
    <scope>NUCLEOTIDE SEQUENCE</scope>
</reference>
<feature type="transmembrane region" description="Helical" evidence="1">
    <location>
        <begin position="124"/>
        <end position="146"/>
    </location>
</feature>
<dbReference type="Proteomes" id="UP000008120">
    <property type="component" value="Chromosome"/>
</dbReference>
<keyword evidence="1" id="KW-1133">Transmembrane helix</keyword>
<keyword evidence="1" id="KW-0472">Membrane</keyword>
<sequence>MSRLTSTHFGIFVIFAAIYAAGTLALGNLPLGDLQVKTGEIMTPLVALFGLASVLGLAFGQFIANMASPLGPLDLITPAISLGALIVLRALAKRSILLGVAAYYIISSTWLSLLTSVVTGRSDAFVTSFARQGIAMVIGLAVYFVVKSRMPRQEPVNAEQARATEASG</sequence>
<feature type="transmembrane region" description="Helical" evidence="1">
    <location>
        <begin position="95"/>
        <end position="118"/>
    </location>
</feature>
<evidence type="ECO:0000256" key="1">
    <source>
        <dbReference type="SAM" id="Phobius"/>
    </source>
</evidence>
<dbReference type="BioCyc" id="CCAL311458:G131R-1172-MONOMER"/>
<evidence type="ECO:0000313" key="3">
    <source>
        <dbReference type="EMBL" id="BAJ51014.1"/>
    </source>
</evidence>
<name>E6N328_CALS0</name>
<dbReference type="EMBL" id="BA000048">
    <property type="protein sequence ID" value="BAJ51014.1"/>
    <property type="molecule type" value="Genomic_DNA"/>
</dbReference>
<protein>
    <recommendedName>
        <fullName evidence="5">QueT transporter family protein</fullName>
    </recommendedName>
</protein>